<keyword evidence="1" id="KW-1133">Transmembrane helix</keyword>
<reference evidence="2 3" key="1">
    <citation type="submission" date="2021-08" db="EMBL/GenBank/DDBJ databases">
        <title>Complete genome sequence of the strain Aneurinibacillus thermoaerophilus CCM 8960.</title>
        <authorList>
            <person name="Musilova J."/>
            <person name="Kourilova X."/>
            <person name="Pernicova I."/>
            <person name="Bezdicek M."/>
            <person name="Lengerova M."/>
            <person name="Obruca S."/>
            <person name="Sedlar K."/>
        </authorList>
    </citation>
    <scope>NUCLEOTIDE SEQUENCE [LARGE SCALE GENOMIC DNA]</scope>
    <source>
        <strain evidence="2 3">CCM 8960</strain>
    </source>
</reference>
<feature type="transmembrane region" description="Helical" evidence="1">
    <location>
        <begin position="56"/>
        <end position="85"/>
    </location>
</feature>
<dbReference type="EMBL" id="CP080764">
    <property type="protein sequence ID" value="QYY42673.1"/>
    <property type="molecule type" value="Genomic_DNA"/>
</dbReference>
<keyword evidence="1" id="KW-0812">Transmembrane</keyword>
<evidence type="ECO:0000313" key="3">
    <source>
        <dbReference type="Proteomes" id="UP000826616"/>
    </source>
</evidence>
<evidence type="ECO:0000313" key="2">
    <source>
        <dbReference type="EMBL" id="QYY42673.1"/>
    </source>
</evidence>
<evidence type="ECO:0000256" key="1">
    <source>
        <dbReference type="SAM" id="Phobius"/>
    </source>
</evidence>
<dbReference type="Pfam" id="PF17368">
    <property type="entry name" value="YwcE"/>
    <property type="match status" value="1"/>
</dbReference>
<organism evidence="2 3">
    <name type="scientific">Aneurinibacillus thermoaerophilus</name>
    <dbReference type="NCBI Taxonomy" id="143495"/>
    <lineage>
        <taxon>Bacteria</taxon>
        <taxon>Bacillati</taxon>
        <taxon>Bacillota</taxon>
        <taxon>Bacilli</taxon>
        <taxon>Bacillales</taxon>
        <taxon>Paenibacillaceae</taxon>
        <taxon>Aneurinibacillus group</taxon>
        <taxon>Aneurinibacillus</taxon>
    </lineage>
</organism>
<sequence length="135" mass="15669">MDLLMINLLFASVAPLLFWRWNQKVLSVLQLPFIVAMWMYLPEILPLGAPKTDSTFAWWVLFYFNLVFSNLALGMGMFCWANFVWGKESNTSHSSDERCSTLTLSSVIWLSEWECSAKRASSKGKRKKRATYSRR</sequence>
<dbReference type="InterPro" id="IPR020185">
    <property type="entry name" value="Spore_morphogenesis_YwcE"/>
</dbReference>
<keyword evidence="1" id="KW-0472">Membrane</keyword>
<dbReference type="Proteomes" id="UP000826616">
    <property type="component" value="Chromosome"/>
</dbReference>
<dbReference type="GeneID" id="97143256"/>
<name>A0ABX8YCF2_ANETH</name>
<gene>
    <name evidence="2" type="ORF">K3F53_17895</name>
</gene>
<proteinExistence type="predicted"/>
<accession>A0ABX8YCF2</accession>
<dbReference type="RefSeq" id="WP_220559201.1">
    <property type="nucleotide sequence ID" value="NZ_CP080764.1"/>
</dbReference>
<protein>
    <submittedName>
        <fullName evidence="2">Uncharacterized protein</fullName>
    </submittedName>
</protein>
<keyword evidence="3" id="KW-1185">Reference proteome</keyword>